<dbReference type="EMBL" id="MN739658">
    <property type="protein sequence ID" value="QHT18577.1"/>
    <property type="molecule type" value="Genomic_DNA"/>
</dbReference>
<organism evidence="3">
    <name type="scientific">viral metagenome</name>
    <dbReference type="NCBI Taxonomy" id="1070528"/>
    <lineage>
        <taxon>unclassified sequences</taxon>
        <taxon>metagenomes</taxon>
        <taxon>organismal metagenomes</taxon>
    </lineage>
</organism>
<reference evidence="3" key="1">
    <citation type="journal article" date="2020" name="Nature">
        <title>Giant virus diversity and host interactions through global metagenomics.</title>
        <authorList>
            <person name="Schulz F."/>
            <person name="Roux S."/>
            <person name="Paez-Espino D."/>
            <person name="Jungbluth S."/>
            <person name="Walsh D.A."/>
            <person name="Denef V.J."/>
            <person name="McMahon K.D."/>
            <person name="Konstantinidis K.T."/>
            <person name="Eloe-Fadrosh E.A."/>
            <person name="Kyrpides N.C."/>
            <person name="Woyke T."/>
        </authorList>
    </citation>
    <scope>NUCLEOTIDE SEQUENCE</scope>
    <source>
        <strain evidence="3">GVMAG-M-3300023174-47</strain>
    </source>
</reference>
<feature type="domain" description="Thioredoxin" evidence="2">
    <location>
        <begin position="32"/>
        <end position="149"/>
    </location>
</feature>
<keyword evidence="1" id="KW-0812">Transmembrane</keyword>
<proteinExistence type="predicted"/>
<feature type="transmembrane region" description="Helical" evidence="1">
    <location>
        <begin position="6"/>
        <end position="25"/>
    </location>
</feature>
<evidence type="ECO:0000256" key="1">
    <source>
        <dbReference type="SAM" id="Phobius"/>
    </source>
</evidence>
<dbReference type="InterPro" id="IPR013766">
    <property type="entry name" value="Thioredoxin_domain"/>
</dbReference>
<evidence type="ECO:0000313" key="3">
    <source>
        <dbReference type="EMBL" id="QHT18577.1"/>
    </source>
</evidence>
<name>A0A6C0DPM6_9ZZZZ</name>
<dbReference type="AlphaFoldDB" id="A0A6C0DPM6"/>
<keyword evidence="1" id="KW-0472">Membrane</keyword>
<dbReference type="Gene3D" id="3.40.30.10">
    <property type="entry name" value="Glutaredoxin"/>
    <property type="match status" value="1"/>
</dbReference>
<dbReference type="SUPFAM" id="SSF52833">
    <property type="entry name" value="Thioredoxin-like"/>
    <property type="match status" value="1"/>
</dbReference>
<protein>
    <recommendedName>
        <fullName evidence="2">Thioredoxin domain-containing protein</fullName>
    </recommendedName>
</protein>
<sequence>MSSIVTAVIVSTIIVLITILGIRAYTGIWPGAKIIQQKPVAQDKPTPDTATEPGTVKFMFFFASWCPHCKDAEPEVASFKQLVQTKNYTYGGHRVIFEEINAYADKGKAALYKIKAYPTIKVETAEKMYEMSGKPTVANFRAFMVAALGAEKSG</sequence>
<dbReference type="PROSITE" id="PS51352">
    <property type="entry name" value="THIOREDOXIN_2"/>
    <property type="match status" value="1"/>
</dbReference>
<dbReference type="CDD" id="cd02961">
    <property type="entry name" value="PDI_a_family"/>
    <property type="match status" value="1"/>
</dbReference>
<evidence type="ECO:0000259" key="2">
    <source>
        <dbReference type="PROSITE" id="PS51352"/>
    </source>
</evidence>
<dbReference type="InterPro" id="IPR036249">
    <property type="entry name" value="Thioredoxin-like_sf"/>
</dbReference>
<keyword evidence="1" id="KW-1133">Transmembrane helix</keyword>
<accession>A0A6C0DPM6</accession>
<dbReference type="Pfam" id="PF00085">
    <property type="entry name" value="Thioredoxin"/>
    <property type="match status" value="1"/>
</dbReference>